<evidence type="ECO:0000256" key="1">
    <source>
        <dbReference type="SAM" id="MobiDB-lite"/>
    </source>
</evidence>
<name>A0ABQ1HTM5_9GAMM</name>
<gene>
    <name evidence="2" type="ORF">GCM10011521_28190</name>
</gene>
<dbReference type="Proteomes" id="UP000623419">
    <property type="component" value="Unassembled WGS sequence"/>
</dbReference>
<protein>
    <submittedName>
        <fullName evidence="2">Uncharacterized protein</fullName>
    </submittedName>
</protein>
<proteinExistence type="predicted"/>
<evidence type="ECO:0000313" key="2">
    <source>
        <dbReference type="EMBL" id="GGA88184.1"/>
    </source>
</evidence>
<sequence>MTADEKSRRMALRRDAGNRQPSSTKLPVGGGQYLVAHACFACRKSFKIANRPEQATCPNCGGPIHWMGRSFKAPAMRDREQWAKVQALHEAGFRFSSYRSHDCPPLPSRLADVEAFIRDNPRHPFRVGGA</sequence>
<feature type="compositionally biased region" description="Basic and acidic residues" evidence="1">
    <location>
        <begin position="1"/>
        <end position="17"/>
    </location>
</feature>
<feature type="region of interest" description="Disordered" evidence="1">
    <location>
        <begin position="1"/>
        <end position="27"/>
    </location>
</feature>
<reference evidence="3" key="1">
    <citation type="journal article" date="2019" name="Int. J. Syst. Evol. Microbiol.">
        <title>The Global Catalogue of Microorganisms (GCM) 10K type strain sequencing project: providing services to taxonomists for standard genome sequencing and annotation.</title>
        <authorList>
            <consortium name="The Broad Institute Genomics Platform"/>
            <consortium name="The Broad Institute Genome Sequencing Center for Infectious Disease"/>
            <person name="Wu L."/>
            <person name="Ma J."/>
        </authorList>
    </citation>
    <scope>NUCLEOTIDE SEQUENCE [LARGE SCALE GENOMIC DNA]</scope>
    <source>
        <strain evidence="3">CGMCC 1.15905</strain>
    </source>
</reference>
<comment type="caution">
    <text evidence="2">The sequence shown here is derived from an EMBL/GenBank/DDBJ whole genome shotgun (WGS) entry which is preliminary data.</text>
</comment>
<organism evidence="2 3">
    <name type="scientific">Arenimonas soli</name>
    <dbReference type="NCBI Taxonomy" id="2269504"/>
    <lineage>
        <taxon>Bacteria</taxon>
        <taxon>Pseudomonadati</taxon>
        <taxon>Pseudomonadota</taxon>
        <taxon>Gammaproteobacteria</taxon>
        <taxon>Lysobacterales</taxon>
        <taxon>Lysobacteraceae</taxon>
        <taxon>Arenimonas</taxon>
    </lineage>
</organism>
<evidence type="ECO:0000313" key="3">
    <source>
        <dbReference type="Proteomes" id="UP000623419"/>
    </source>
</evidence>
<accession>A0ABQ1HTM5</accession>
<keyword evidence="3" id="KW-1185">Reference proteome</keyword>
<dbReference type="EMBL" id="BMKC01000006">
    <property type="protein sequence ID" value="GGA88184.1"/>
    <property type="molecule type" value="Genomic_DNA"/>
</dbReference>